<feature type="region of interest" description="Disordered" evidence="1">
    <location>
        <begin position="1"/>
        <end position="38"/>
    </location>
</feature>
<gene>
    <name evidence="2" type="ORF">AVDCRST_MAG56-6487</name>
</gene>
<protein>
    <submittedName>
        <fullName evidence="2">Uncharacterized protein</fullName>
    </submittedName>
</protein>
<name>A0A6J4KK65_9SPHI</name>
<evidence type="ECO:0000256" key="1">
    <source>
        <dbReference type="SAM" id="MobiDB-lite"/>
    </source>
</evidence>
<dbReference type="AlphaFoldDB" id="A0A6J4KK65"/>
<dbReference type="EMBL" id="CADCTQ010000479">
    <property type="protein sequence ID" value="CAA9305692.1"/>
    <property type="molecule type" value="Genomic_DNA"/>
</dbReference>
<organism evidence="2">
    <name type="scientific">uncultured Cytophagales bacterium</name>
    <dbReference type="NCBI Taxonomy" id="158755"/>
    <lineage>
        <taxon>Bacteria</taxon>
        <taxon>Pseudomonadati</taxon>
        <taxon>Bacteroidota</taxon>
        <taxon>Sphingobacteriia</taxon>
        <taxon>Sphingobacteriales</taxon>
        <taxon>environmental samples</taxon>
    </lineage>
</organism>
<evidence type="ECO:0000313" key="2">
    <source>
        <dbReference type="EMBL" id="CAA9305692.1"/>
    </source>
</evidence>
<proteinExistence type="predicted"/>
<reference evidence="2" key="1">
    <citation type="submission" date="2020-02" db="EMBL/GenBank/DDBJ databases">
        <authorList>
            <person name="Meier V. D."/>
        </authorList>
    </citation>
    <scope>NUCLEOTIDE SEQUENCE</scope>
    <source>
        <strain evidence="2">AVDCRST_MAG56</strain>
    </source>
</reference>
<sequence length="38" mass="4219">MVNADLNRTKLGKNGKTRVAPVPRLTGPRTVPFFPGRR</sequence>
<accession>A0A6J4KK65</accession>